<name>A0A401TJE7_CHIPU</name>
<gene>
    <name evidence="1" type="ORF">chiPu_0026654</name>
</gene>
<keyword evidence="2" id="KW-1185">Reference proteome</keyword>
<dbReference type="Proteomes" id="UP000287033">
    <property type="component" value="Unassembled WGS sequence"/>
</dbReference>
<protein>
    <submittedName>
        <fullName evidence="1">Uncharacterized protein</fullName>
    </submittedName>
</protein>
<sequence>MSLPLNLTFPSRTRRRRRRSLCLSWMAKRPRCT</sequence>
<dbReference type="EMBL" id="BEZZ01084731">
    <property type="protein sequence ID" value="GCC42782.1"/>
    <property type="molecule type" value="Genomic_DNA"/>
</dbReference>
<reference evidence="1 2" key="1">
    <citation type="journal article" date="2018" name="Nat. Ecol. Evol.">
        <title>Shark genomes provide insights into elasmobranch evolution and the origin of vertebrates.</title>
        <authorList>
            <person name="Hara Y"/>
            <person name="Yamaguchi K"/>
            <person name="Onimaru K"/>
            <person name="Kadota M"/>
            <person name="Koyanagi M"/>
            <person name="Keeley SD"/>
            <person name="Tatsumi K"/>
            <person name="Tanaka K"/>
            <person name="Motone F"/>
            <person name="Kageyama Y"/>
            <person name="Nozu R"/>
            <person name="Adachi N"/>
            <person name="Nishimura O"/>
            <person name="Nakagawa R"/>
            <person name="Tanegashima C"/>
            <person name="Kiyatake I"/>
            <person name="Matsumoto R"/>
            <person name="Murakumo K"/>
            <person name="Nishida K"/>
            <person name="Terakita A"/>
            <person name="Kuratani S"/>
            <person name="Sato K"/>
            <person name="Hyodo S Kuraku.S."/>
        </authorList>
    </citation>
    <scope>NUCLEOTIDE SEQUENCE [LARGE SCALE GENOMIC DNA]</scope>
</reference>
<feature type="non-terminal residue" evidence="1">
    <location>
        <position position="33"/>
    </location>
</feature>
<evidence type="ECO:0000313" key="1">
    <source>
        <dbReference type="EMBL" id="GCC42782.1"/>
    </source>
</evidence>
<evidence type="ECO:0000313" key="2">
    <source>
        <dbReference type="Proteomes" id="UP000287033"/>
    </source>
</evidence>
<organism evidence="1 2">
    <name type="scientific">Chiloscyllium punctatum</name>
    <name type="common">Brownbanded bambooshark</name>
    <name type="synonym">Hemiscyllium punctatum</name>
    <dbReference type="NCBI Taxonomy" id="137246"/>
    <lineage>
        <taxon>Eukaryota</taxon>
        <taxon>Metazoa</taxon>
        <taxon>Chordata</taxon>
        <taxon>Craniata</taxon>
        <taxon>Vertebrata</taxon>
        <taxon>Chondrichthyes</taxon>
        <taxon>Elasmobranchii</taxon>
        <taxon>Galeomorphii</taxon>
        <taxon>Galeoidea</taxon>
        <taxon>Orectolobiformes</taxon>
        <taxon>Hemiscylliidae</taxon>
        <taxon>Chiloscyllium</taxon>
    </lineage>
</organism>
<proteinExistence type="predicted"/>
<dbReference type="AlphaFoldDB" id="A0A401TJE7"/>
<accession>A0A401TJE7</accession>
<comment type="caution">
    <text evidence="1">The sequence shown here is derived from an EMBL/GenBank/DDBJ whole genome shotgun (WGS) entry which is preliminary data.</text>
</comment>